<gene>
    <name evidence="2" type="ORF">LTR05_003456</name>
</gene>
<protein>
    <submittedName>
        <fullName evidence="2">Uncharacterized protein</fullName>
    </submittedName>
</protein>
<comment type="caution">
    <text evidence="2">The sequence shown here is derived from an EMBL/GenBank/DDBJ whole genome shotgun (WGS) entry which is preliminary data.</text>
</comment>
<evidence type="ECO:0000256" key="1">
    <source>
        <dbReference type="SAM" id="MobiDB-lite"/>
    </source>
</evidence>
<keyword evidence="3" id="KW-1185">Reference proteome</keyword>
<dbReference type="PANTHER" id="PTHR40642">
    <property type="entry name" value="YALI0F31295P"/>
    <property type="match status" value="1"/>
</dbReference>
<name>A0AAN7Y917_9EURO</name>
<dbReference type="AlphaFoldDB" id="A0AAN7Y917"/>
<dbReference type="Proteomes" id="UP001309876">
    <property type="component" value="Unassembled WGS sequence"/>
</dbReference>
<dbReference type="Pfam" id="PF12720">
    <property type="entry name" value="DUF3807"/>
    <property type="match status" value="1"/>
</dbReference>
<feature type="region of interest" description="Disordered" evidence="1">
    <location>
        <begin position="81"/>
        <end position="143"/>
    </location>
</feature>
<proteinExistence type="predicted"/>
<sequence>MNNANIASISKVEVARLRSFHIDHFVGQVVPDIQLTNQNDETENEPAIAGLGLYPDGVRRTLTDEQIAMFRHSEIQRLLAERRRKKETEDDKKQQTKQVRAKNENQRSNFEKSDLSRFDDDETVHGRPEIKELSYDDDAAGENSADIKQAKQFQWPILPS</sequence>
<accession>A0AAN7Y917</accession>
<evidence type="ECO:0000313" key="3">
    <source>
        <dbReference type="Proteomes" id="UP001309876"/>
    </source>
</evidence>
<dbReference type="PANTHER" id="PTHR40642:SF1">
    <property type="entry name" value="YALI0F31295P"/>
    <property type="match status" value="1"/>
</dbReference>
<reference evidence="2 3" key="1">
    <citation type="submission" date="2023-08" db="EMBL/GenBank/DDBJ databases">
        <title>Black Yeasts Isolated from many extreme environments.</title>
        <authorList>
            <person name="Coleine C."/>
            <person name="Stajich J.E."/>
            <person name="Selbmann L."/>
        </authorList>
    </citation>
    <scope>NUCLEOTIDE SEQUENCE [LARGE SCALE GENOMIC DNA]</scope>
    <source>
        <strain evidence="2 3">CCFEE 5910</strain>
    </source>
</reference>
<evidence type="ECO:0000313" key="2">
    <source>
        <dbReference type="EMBL" id="KAK5089230.1"/>
    </source>
</evidence>
<organism evidence="2 3">
    <name type="scientific">Lithohypha guttulata</name>
    <dbReference type="NCBI Taxonomy" id="1690604"/>
    <lineage>
        <taxon>Eukaryota</taxon>
        <taxon>Fungi</taxon>
        <taxon>Dikarya</taxon>
        <taxon>Ascomycota</taxon>
        <taxon>Pezizomycotina</taxon>
        <taxon>Eurotiomycetes</taxon>
        <taxon>Chaetothyriomycetidae</taxon>
        <taxon>Chaetothyriales</taxon>
        <taxon>Trichomeriaceae</taxon>
        <taxon>Lithohypha</taxon>
    </lineage>
</organism>
<dbReference type="EMBL" id="JAVRRJ010000002">
    <property type="protein sequence ID" value="KAK5089230.1"/>
    <property type="molecule type" value="Genomic_DNA"/>
</dbReference>
<feature type="compositionally biased region" description="Basic and acidic residues" evidence="1">
    <location>
        <begin position="101"/>
        <end position="134"/>
    </location>
</feature>
<feature type="compositionally biased region" description="Basic and acidic residues" evidence="1">
    <location>
        <begin position="81"/>
        <end position="94"/>
    </location>
</feature>
<dbReference type="InterPro" id="IPR024526">
    <property type="entry name" value="DUF3807"/>
</dbReference>